<protein>
    <recommendedName>
        <fullName evidence="8">General transcription and DNA repair factor IIH subunit TFB5</fullName>
    </recommendedName>
</protein>
<dbReference type="PANTHER" id="PTHR28580">
    <property type="entry name" value="GENERAL TRANSCRIPTION FACTOR IIH SUBUNIT 5"/>
    <property type="match status" value="1"/>
</dbReference>
<gene>
    <name evidence="9" type="ORF">LTR62_006721</name>
</gene>
<dbReference type="SUPFAM" id="SSF142897">
    <property type="entry name" value="TFB5-like"/>
    <property type="match status" value="1"/>
</dbReference>
<evidence type="ECO:0000256" key="3">
    <source>
        <dbReference type="ARBA" id="ARBA00022763"/>
    </source>
</evidence>
<dbReference type="Proteomes" id="UP001310890">
    <property type="component" value="Unassembled WGS sequence"/>
</dbReference>
<evidence type="ECO:0000256" key="1">
    <source>
        <dbReference type="ARBA" id="ARBA00004123"/>
    </source>
</evidence>
<comment type="subunit">
    <text evidence="8">Component of the 7-subunit TFIIH core complex.</text>
</comment>
<comment type="caution">
    <text evidence="9">The sequence shown here is derived from an EMBL/GenBank/DDBJ whole genome shotgun (WGS) entry which is preliminary data.</text>
</comment>
<evidence type="ECO:0000256" key="8">
    <source>
        <dbReference type="RuleBase" id="RU368032"/>
    </source>
</evidence>
<comment type="similarity">
    <text evidence="2 8">Belongs to the TFB5 family.</text>
</comment>
<proteinExistence type="inferred from homology"/>
<dbReference type="GO" id="GO:0006367">
    <property type="term" value="P:transcription initiation at RNA polymerase II promoter"/>
    <property type="evidence" value="ECO:0007669"/>
    <property type="project" value="UniProtKB-UniRule"/>
</dbReference>
<evidence type="ECO:0000256" key="5">
    <source>
        <dbReference type="ARBA" id="ARBA00023163"/>
    </source>
</evidence>
<keyword evidence="5 8" id="KW-0804">Transcription</keyword>
<comment type="function">
    <text evidence="8">In NER, TFIIH acts by opening DNA around the lesion to allow the excision of the damaged oligonucleotide and its replacement by a new DNA fragment. In transcription, TFIIH has an essential role in transcription initiation. When the pre-initiation complex (PIC) has been established, TFIIH is required for promoter opening and promoter escape.</text>
</comment>
<dbReference type="PANTHER" id="PTHR28580:SF1">
    <property type="entry name" value="GENERAL TRANSCRIPTION FACTOR IIH SUBUNIT 5"/>
    <property type="match status" value="1"/>
</dbReference>
<keyword evidence="7 8" id="KW-0539">Nucleus</keyword>
<organism evidence="9 10">
    <name type="scientific">Meristemomyces frigidus</name>
    <dbReference type="NCBI Taxonomy" id="1508187"/>
    <lineage>
        <taxon>Eukaryota</taxon>
        <taxon>Fungi</taxon>
        <taxon>Dikarya</taxon>
        <taxon>Ascomycota</taxon>
        <taxon>Pezizomycotina</taxon>
        <taxon>Dothideomycetes</taxon>
        <taxon>Dothideomycetidae</taxon>
        <taxon>Mycosphaerellales</taxon>
        <taxon>Teratosphaeriaceae</taxon>
        <taxon>Meristemomyces</taxon>
    </lineage>
</organism>
<reference evidence="9" key="1">
    <citation type="submission" date="2023-08" db="EMBL/GenBank/DDBJ databases">
        <title>Black Yeasts Isolated from many extreme environments.</title>
        <authorList>
            <person name="Coleine C."/>
            <person name="Stajich J.E."/>
            <person name="Selbmann L."/>
        </authorList>
    </citation>
    <scope>NUCLEOTIDE SEQUENCE</scope>
    <source>
        <strain evidence="9">CCFEE 5401</strain>
    </source>
</reference>
<name>A0AAN7THB0_9PEZI</name>
<accession>A0AAN7THB0</accession>
<evidence type="ECO:0000313" key="9">
    <source>
        <dbReference type="EMBL" id="KAK5117000.1"/>
    </source>
</evidence>
<dbReference type="InterPro" id="IPR009400">
    <property type="entry name" value="TFIIH_TTDA/Tfb5"/>
</dbReference>
<dbReference type="GO" id="GO:0005675">
    <property type="term" value="C:transcription factor TFIIH holo complex"/>
    <property type="evidence" value="ECO:0007669"/>
    <property type="project" value="TreeGrafter"/>
</dbReference>
<evidence type="ECO:0000256" key="7">
    <source>
        <dbReference type="ARBA" id="ARBA00023242"/>
    </source>
</evidence>
<dbReference type="Pfam" id="PF06331">
    <property type="entry name" value="Tfb5"/>
    <property type="match status" value="1"/>
</dbReference>
<dbReference type="GO" id="GO:0006294">
    <property type="term" value="P:nucleotide-excision repair, preincision complex assembly"/>
    <property type="evidence" value="ECO:0007669"/>
    <property type="project" value="TreeGrafter"/>
</dbReference>
<keyword evidence="3 8" id="KW-0227">DNA damage</keyword>
<dbReference type="EMBL" id="JAVRRL010000006">
    <property type="protein sequence ID" value="KAK5117000.1"/>
    <property type="molecule type" value="Genomic_DNA"/>
</dbReference>
<evidence type="ECO:0000313" key="10">
    <source>
        <dbReference type="Proteomes" id="UP001310890"/>
    </source>
</evidence>
<evidence type="ECO:0000256" key="4">
    <source>
        <dbReference type="ARBA" id="ARBA00023015"/>
    </source>
</evidence>
<dbReference type="InterPro" id="IPR035935">
    <property type="entry name" value="TFB5-like_sf"/>
</dbReference>
<comment type="subcellular location">
    <subcellularLocation>
        <location evidence="1 8">Nucleus</location>
    </subcellularLocation>
</comment>
<dbReference type="AlphaFoldDB" id="A0AAN7THB0"/>
<evidence type="ECO:0000256" key="2">
    <source>
        <dbReference type="ARBA" id="ARBA00007470"/>
    </source>
</evidence>
<keyword evidence="6 8" id="KW-0234">DNA repair</keyword>
<keyword evidence="4 8" id="KW-0805">Transcription regulation</keyword>
<dbReference type="GO" id="GO:0000439">
    <property type="term" value="C:transcription factor TFIIH core complex"/>
    <property type="evidence" value="ECO:0007669"/>
    <property type="project" value="UniProtKB-UniRule"/>
</dbReference>
<dbReference type="Gene3D" id="3.30.70.1220">
    <property type="entry name" value="TFB5-like"/>
    <property type="match status" value="1"/>
</dbReference>
<sequence>MPKAQDGILIECDESIKAIILKIDRENSNRFIIEDIDDTHALVKKERHEELKDLLKAQLADSIREPEDSSDSD</sequence>
<evidence type="ECO:0000256" key="6">
    <source>
        <dbReference type="ARBA" id="ARBA00023204"/>
    </source>
</evidence>
<dbReference type="SMART" id="SM01395">
    <property type="entry name" value="Tbf5"/>
    <property type="match status" value="1"/>
</dbReference>